<gene>
    <name evidence="1" type="ORF">JW592_08390</name>
</gene>
<dbReference type="EMBL" id="JAFFZN010000005">
    <property type="protein sequence ID" value="MBO8185479.1"/>
    <property type="molecule type" value="Genomic_DNA"/>
</dbReference>
<proteinExistence type="predicted"/>
<accession>A0ABS3WQT0</accession>
<dbReference type="Proteomes" id="UP001518976">
    <property type="component" value="Unassembled WGS sequence"/>
</dbReference>
<comment type="caution">
    <text evidence="1">The sequence shown here is derived from an EMBL/GenBank/DDBJ whole genome shotgun (WGS) entry which is preliminary data.</text>
</comment>
<organism evidence="1 2">
    <name type="scientific">Streptomyces spirodelae</name>
    <dbReference type="NCBI Taxonomy" id="2812904"/>
    <lineage>
        <taxon>Bacteria</taxon>
        <taxon>Bacillati</taxon>
        <taxon>Actinomycetota</taxon>
        <taxon>Actinomycetes</taxon>
        <taxon>Kitasatosporales</taxon>
        <taxon>Streptomycetaceae</taxon>
        <taxon>Streptomyces</taxon>
    </lineage>
</organism>
<dbReference type="RefSeq" id="WP_209264287.1">
    <property type="nucleotide sequence ID" value="NZ_JAFFZN010000005.1"/>
</dbReference>
<reference evidence="1 2" key="1">
    <citation type="submission" date="2021-02" db="EMBL/GenBank/DDBJ databases">
        <title>Streptomyces spirodelae sp. nov., isolated from duckweed.</title>
        <authorList>
            <person name="Saimee Y."/>
            <person name="Duangmal K."/>
        </authorList>
    </citation>
    <scope>NUCLEOTIDE SEQUENCE [LARGE SCALE GENOMIC DNA]</scope>
    <source>
        <strain evidence="1 2">DW4-2</strain>
    </source>
</reference>
<evidence type="ECO:0000313" key="2">
    <source>
        <dbReference type="Proteomes" id="UP001518976"/>
    </source>
</evidence>
<evidence type="ECO:0000313" key="1">
    <source>
        <dbReference type="EMBL" id="MBO8185479.1"/>
    </source>
</evidence>
<keyword evidence="2" id="KW-1185">Reference proteome</keyword>
<sequence>MSEEVEIRTGLNSGKMAGRNVLDLAQVAKSGLYLSHLERYPRAGAASLAHHPQDPYHRTTQLALTRGVGPFAGGELTGDRYTA</sequence>
<name>A0ABS3WQT0_9ACTN</name>
<protein>
    <submittedName>
        <fullName evidence="1">Uncharacterized protein</fullName>
    </submittedName>
</protein>